<dbReference type="GO" id="GO:0004497">
    <property type="term" value="F:monooxygenase activity"/>
    <property type="evidence" value="ECO:0007669"/>
    <property type="project" value="UniProtKB-KW"/>
</dbReference>
<dbReference type="EMBL" id="CP003876">
    <property type="protein sequence ID" value="AFU01850.1"/>
    <property type="molecule type" value="Genomic_DNA"/>
</dbReference>
<dbReference type="KEGG" id="nbr:O3I_019455"/>
<keyword evidence="2" id="KW-0560">Oxidoreductase</keyword>
<reference evidence="2 3" key="1">
    <citation type="journal article" date="2012" name="J. Bacteriol.">
        <title>Complete genome sequence of Nocardia brasiliensis HUJEG-1.</title>
        <authorList>
            <person name="Vera-Cabrera L."/>
            <person name="Ortiz-Lopez R."/>
            <person name="Elizondo-Gonzalez R."/>
            <person name="Perez-Maya A.A."/>
            <person name="Ocampo-Candiani J."/>
        </authorList>
    </citation>
    <scope>NUCLEOTIDE SEQUENCE [LARGE SCALE GENOMIC DNA]</scope>
    <source>
        <strain evidence="3">ATCC 700358</strain>
    </source>
</reference>
<feature type="compositionally biased region" description="Pro residues" evidence="1">
    <location>
        <begin position="17"/>
        <end position="28"/>
    </location>
</feature>
<evidence type="ECO:0000313" key="3">
    <source>
        <dbReference type="Proteomes" id="UP000006304"/>
    </source>
</evidence>
<dbReference type="SUPFAM" id="SSF51905">
    <property type="entry name" value="FAD/NAD(P)-binding domain"/>
    <property type="match status" value="1"/>
</dbReference>
<dbReference type="InterPro" id="IPR036188">
    <property type="entry name" value="FAD/NAD-bd_sf"/>
</dbReference>
<proteinExistence type="predicted"/>
<sequence length="560" mass="61892">MPPSPSWARSCGARSTPRPPAAAPTGPPRPDRPHDHEQVPMSSTSTPDFDVLVIGAGFGGLGTGAALRRAGIDNFLIIDKWQRVGGTWNANTYPGVAVDVPSPIYNFSFQQRSRWSRFFAPGAEIQRYAEEVADRQGLRDKLRLGCGAMRARFDEATDQWRVLTTDGDEITARFLVSAVGALEQPKPPAIAGLDRYTGTLMHTARWDHSYDYRGKRVAVIGTGATALQVIPRLAEQADQLTVFQRTAIWVAPKPDFALGRIGHRALDFPPTQQAIRLIGNAAVNAFLGIGLALSDYPRLTSAVLGAGEAALKAYLFTQVRDRGLRRALTPTYRLGCKRPSISNNYFKTYTRPHVDLVTTAIERCTEQGIVTADGTHREFDMVVTATGFQVMDKGATPPYPVHGCGGTELGEYWDTHRYQAYEGVSVPGFPNMFHIFGPYGYAPGSVIPLIEATAAHSSRVIAEALRRGATRAEIRREPHEEYFARMYARNKNTYLFKQGCAESRTYYINYQGDGPAFRATTQLGMYWSNRHFPLDHYRYTTSRMVPAAGDAPARQSIVTH</sequence>
<keyword evidence="3" id="KW-1185">Reference proteome</keyword>
<evidence type="ECO:0000256" key="1">
    <source>
        <dbReference type="SAM" id="MobiDB-lite"/>
    </source>
</evidence>
<name>K0EYC4_NOCB7</name>
<evidence type="ECO:0000313" key="2">
    <source>
        <dbReference type="EMBL" id="AFU01850.1"/>
    </source>
</evidence>
<dbReference type="Proteomes" id="UP000006304">
    <property type="component" value="Chromosome"/>
</dbReference>
<dbReference type="Gene3D" id="3.50.50.60">
    <property type="entry name" value="FAD/NAD(P)-binding domain"/>
    <property type="match status" value="2"/>
</dbReference>
<organism evidence="2 3">
    <name type="scientific">Nocardia brasiliensis (strain ATCC 700358 / HUJEG-1)</name>
    <dbReference type="NCBI Taxonomy" id="1133849"/>
    <lineage>
        <taxon>Bacteria</taxon>
        <taxon>Bacillati</taxon>
        <taxon>Actinomycetota</taxon>
        <taxon>Actinomycetes</taxon>
        <taxon>Mycobacteriales</taxon>
        <taxon>Nocardiaceae</taxon>
        <taxon>Nocardia</taxon>
    </lineage>
</organism>
<feature type="region of interest" description="Disordered" evidence="1">
    <location>
        <begin position="1"/>
        <end position="46"/>
    </location>
</feature>
<dbReference type="PRINTS" id="PR00469">
    <property type="entry name" value="PNDRDTASEII"/>
</dbReference>
<dbReference type="HOGENOM" id="CLU_006937_7_1_11"/>
<dbReference type="PANTHER" id="PTHR42877:SF4">
    <property type="entry name" value="FAD_NAD(P)-BINDING DOMAIN-CONTAINING PROTEIN-RELATED"/>
    <property type="match status" value="1"/>
</dbReference>
<dbReference type="Pfam" id="PF13738">
    <property type="entry name" value="Pyr_redox_3"/>
    <property type="match status" value="1"/>
</dbReference>
<protein>
    <submittedName>
        <fullName evidence="2">Monooxygenase</fullName>
    </submittedName>
</protein>
<dbReference type="InterPro" id="IPR051209">
    <property type="entry name" value="FAD-bind_Monooxygenase_sf"/>
</dbReference>
<dbReference type="AlphaFoldDB" id="K0EYC4"/>
<dbReference type="PANTHER" id="PTHR42877">
    <property type="entry name" value="L-ORNITHINE N(5)-MONOOXYGENASE-RELATED"/>
    <property type="match status" value="1"/>
</dbReference>
<feature type="compositionally biased region" description="Basic and acidic residues" evidence="1">
    <location>
        <begin position="29"/>
        <end position="38"/>
    </location>
</feature>
<accession>K0EYC4</accession>
<gene>
    <name evidence="2" type="ORF">O3I_019455</name>
</gene>
<dbReference type="eggNOG" id="COG2072">
    <property type="taxonomic scope" value="Bacteria"/>
</dbReference>
<keyword evidence="2" id="KW-0503">Monooxygenase</keyword>
<dbReference type="STRING" id="1133849.O3I_019455"/>